<dbReference type="AlphaFoldDB" id="A0A0N7MBZ8"/>
<dbReference type="EMBL" id="CYUE01000020">
    <property type="protein sequence ID" value="CUK26808.1"/>
    <property type="molecule type" value="Genomic_DNA"/>
</dbReference>
<evidence type="ECO:0000313" key="1">
    <source>
        <dbReference type="EMBL" id="CUK26808.1"/>
    </source>
</evidence>
<organism evidence="1 2">
    <name type="scientific">Cognatishimia activa</name>
    <dbReference type="NCBI Taxonomy" id="1715691"/>
    <lineage>
        <taxon>Bacteria</taxon>
        <taxon>Pseudomonadati</taxon>
        <taxon>Pseudomonadota</taxon>
        <taxon>Alphaproteobacteria</taxon>
        <taxon>Rhodobacterales</taxon>
        <taxon>Paracoccaceae</taxon>
        <taxon>Cognatishimia</taxon>
    </lineage>
</organism>
<dbReference type="OrthoDB" id="7658483at2"/>
<dbReference type="RefSeq" id="WP_058315655.1">
    <property type="nucleotide sequence ID" value="NZ_CYTO01000009.1"/>
</dbReference>
<name>A0A0N7MBZ8_9RHOB</name>
<proteinExistence type="predicted"/>
<accession>A0A0N7MBZ8</accession>
<dbReference type="STRING" id="1715691.TA5113_01455"/>
<dbReference type="Proteomes" id="UP000051184">
    <property type="component" value="Unassembled WGS sequence"/>
</dbReference>
<gene>
    <name evidence="1" type="ORF">TA5114_02626</name>
</gene>
<sequence>MARNAWHILKDEQSVTVARRVPVRFDVVAEVKLPTARKLRVAQQVRQDLWRALQGQPGFSPVVEVRDVDGELAIRAGGQCDRQVARADMEARIDALLNDASKRARWIRFAQHRGGRLDA</sequence>
<reference evidence="2" key="1">
    <citation type="submission" date="2015-09" db="EMBL/GenBank/DDBJ databases">
        <authorList>
            <person name="Rodrigo-Torres Lidia"/>
            <person name="Arahal R.David."/>
        </authorList>
    </citation>
    <scope>NUCLEOTIDE SEQUENCE [LARGE SCALE GENOMIC DNA]</scope>
    <source>
        <strain evidence="2">CECT 5114</strain>
    </source>
</reference>
<keyword evidence="2" id="KW-1185">Reference proteome</keyword>
<protein>
    <submittedName>
        <fullName evidence="1">Uncharacterized protein</fullName>
    </submittedName>
</protein>
<evidence type="ECO:0000313" key="2">
    <source>
        <dbReference type="Proteomes" id="UP000051184"/>
    </source>
</evidence>